<protein>
    <submittedName>
        <fullName evidence="1">Uncharacterized protein</fullName>
    </submittedName>
</protein>
<evidence type="ECO:0000313" key="2">
    <source>
        <dbReference type="Proteomes" id="UP001234297"/>
    </source>
</evidence>
<dbReference type="EMBL" id="CM056809">
    <property type="protein sequence ID" value="KAJ8650456.1"/>
    <property type="molecule type" value="Genomic_DNA"/>
</dbReference>
<comment type="caution">
    <text evidence="1">The sequence shown here is derived from an EMBL/GenBank/DDBJ whole genome shotgun (WGS) entry which is preliminary data.</text>
</comment>
<sequence length="86" mass="9285">MKLLLPLLAPHRHFNRLYSARILICVSATGSSPSTAASTAPSSSSTLAVSSPASLTSPKSTCRRLRRFSVPSQQLRHLVRPPPHLL</sequence>
<gene>
    <name evidence="1" type="ORF">MRB53_003479</name>
</gene>
<dbReference type="Proteomes" id="UP001234297">
    <property type="component" value="Chromosome 1"/>
</dbReference>
<keyword evidence="2" id="KW-1185">Reference proteome</keyword>
<name>A0ACC2MXG5_PERAE</name>
<reference evidence="1 2" key="1">
    <citation type="journal article" date="2022" name="Hortic Res">
        <title>A haplotype resolved chromosomal level avocado genome allows analysis of novel avocado genes.</title>
        <authorList>
            <person name="Nath O."/>
            <person name="Fletcher S.J."/>
            <person name="Hayward A."/>
            <person name="Shaw L.M."/>
            <person name="Masouleh A.K."/>
            <person name="Furtado A."/>
            <person name="Henry R.J."/>
            <person name="Mitter N."/>
        </authorList>
    </citation>
    <scope>NUCLEOTIDE SEQUENCE [LARGE SCALE GENOMIC DNA]</scope>
    <source>
        <strain evidence="2">cv. Hass</strain>
    </source>
</reference>
<proteinExistence type="predicted"/>
<accession>A0ACC2MXG5</accession>
<organism evidence="1 2">
    <name type="scientific">Persea americana</name>
    <name type="common">Avocado</name>
    <dbReference type="NCBI Taxonomy" id="3435"/>
    <lineage>
        <taxon>Eukaryota</taxon>
        <taxon>Viridiplantae</taxon>
        <taxon>Streptophyta</taxon>
        <taxon>Embryophyta</taxon>
        <taxon>Tracheophyta</taxon>
        <taxon>Spermatophyta</taxon>
        <taxon>Magnoliopsida</taxon>
        <taxon>Magnoliidae</taxon>
        <taxon>Laurales</taxon>
        <taxon>Lauraceae</taxon>
        <taxon>Persea</taxon>
    </lineage>
</organism>
<evidence type="ECO:0000313" key="1">
    <source>
        <dbReference type="EMBL" id="KAJ8650456.1"/>
    </source>
</evidence>